<reference evidence="1" key="1">
    <citation type="submission" date="2010-07" db="EMBL/GenBank/DDBJ databases">
        <authorList>
            <person name="Muzny D."/>
            <person name="Qin X."/>
            <person name="Deng J."/>
            <person name="Jiang H."/>
            <person name="Liu Y."/>
            <person name="Qu J."/>
            <person name="Song X.-Z."/>
            <person name="Zhang L."/>
            <person name="Thornton R."/>
            <person name="Coyle M."/>
            <person name="Francisco L."/>
            <person name="Jackson L."/>
            <person name="Javaid M."/>
            <person name="Korchina V."/>
            <person name="Kovar C."/>
            <person name="Mata R."/>
            <person name="Mathew T."/>
            <person name="Ngo R."/>
            <person name="Nguyen L."/>
            <person name="Nguyen N."/>
            <person name="Okwuonu G."/>
            <person name="Ongeri F."/>
            <person name="Pham C."/>
            <person name="Simmons D."/>
            <person name="Wilczek-Boney K."/>
            <person name="Hale W."/>
            <person name="Jakkamsetti A."/>
            <person name="Pham P."/>
            <person name="Ruth R."/>
            <person name="San Lucas F."/>
            <person name="Warren J."/>
            <person name="Zhang J."/>
            <person name="Zhao Z."/>
            <person name="Zhou C."/>
            <person name="Zhu D."/>
            <person name="Lee S."/>
            <person name="Bess C."/>
            <person name="Blankenburg K."/>
            <person name="Forbes L."/>
            <person name="Fu Q."/>
            <person name="Gubbala S."/>
            <person name="Hirani K."/>
            <person name="Jayaseelan J.C."/>
            <person name="Lara F."/>
            <person name="Munidasa M."/>
            <person name="Palculict T."/>
            <person name="Patil S."/>
            <person name="Pu L.-L."/>
            <person name="Saada N."/>
            <person name="Tang L."/>
            <person name="Weissenberger G."/>
            <person name="Zhu Y."/>
            <person name="Hemphill L."/>
            <person name="Shang Y."/>
            <person name="Youmans B."/>
            <person name="Ayvaz T."/>
            <person name="Ross M."/>
            <person name="Santibanez J."/>
            <person name="Aqrawi P."/>
            <person name="Gross S."/>
            <person name="Joshi V."/>
            <person name="Fowler G."/>
            <person name="Nazareth L."/>
            <person name="Reid J."/>
            <person name="Worley K."/>
            <person name="Petrosino J."/>
            <person name="Highlander S."/>
            <person name="Gibbs R."/>
        </authorList>
    </citation>
    <scope>NUCLEOTIDE SEQUENCE [LARGE SCALE GENOMIC DNA]</scope>
    <source>
        <strain evidence="1">DSM 16973</strain>
    </source>
</reference>
<evidence type="ECO:0000313" key="2">
    <source>
        <dbReference type="Proteomes" id="UP000004394"/>
    </source>
</evidence>
<comment type="caution">
    <text evidence="1">The sequence shown here is derived from an EMBL/GenBank/DDBJ whole genome shotgun (WGS) entry which is preliminary data.</text>
</comment>
<proteinExistence type="predicted"/>
<gene>
    <name evidence="1" type="ORF">HMPREF0658_1019</name>
</gene>
<protein>
    <submittedName>
        <fullName evidence="1">Uncharacterized protein</fullName>
    </submittedName>
</protein>
<name>E0NS68_9BACT</name>
<organism evidence="1 2">
    <name type="scientific">Hoylesella marshii DSM 16973 = JCM 13450</name>
    <dbReference type="NCBI Taxonomy" id="862515"/>
    <lineage>
        <taxon>Bacteria</taxon>
        <taxon>Pseudomonadati</taxon>
        <taxon>Bacteroidota</taxon>
        <taxon>Bacteroidia</taxon>
        <taxon>Bacteroidales</taxon>
        <taxon>Prevotellaceae</taxon>
        <taxon>Hoylesella</taxon>
    </lineage>
</organism>
<keyword evidence="2" id="KW-1185">Reference proteome</keyword>
<dbReference type="HOGENOM" id="CLU_2808842_0_0_10"/>
<dbReference type="EMBL" id="AEEI01000034">
    <property type="protein sequence ID" value="EFM02031.1"/>
    <property type="molecule type" value="Genomic_DNA"/>
</dbReference>
<accession>E0NS68</accession>
<dbReference type="STRING" id="862515.HMPREF0658_1019"/>
<dbReference type="BioCyc" id="PMAR862515-HMP:GMOO-1035-MONOMER"/>
<dbReference type="AlphaFoldDB" id="E0NS68"/>
<dbReference type="Proteomes" id="UP000004394">
    <property type="component" value="Unassembled WGS sequence"/>
</dbReference>
<evidence type="ECO:0000313" key="1">
    <source>
        <dbReference type="EMBL" id="EFM02031.1"/>
    </source>
</evidence>
<sequence>MNHFIFFVAQKYEEIRCTLPLGRCIFCKKQLNHMEYNSAHGVFQTEIITFAQHFCKLSIINQLFKVV</sequence>